<reference evidence="1 2" key="1">
    <citation type="submission" date="2018-04" db="EMBL/GenBank/DDBJ databases">
        <title>Pararhodobacter oceanense sp. nov., isolated from marine intertidal sediment.</title>
        <authorList>
            <person name="Wang X.-L."/>
            <person name="Du Z.-J."/>
        </authorList>
    </citation>
    <scope>NUCLEOTIDE SEQUENCE [LARGE SCALE GENOMIC DNA]</scope>
    <source>
        <strain evidence="1 2">AM505</strain>
    </source>
</reference>
<evidence type="ECO:0000313" key="2">
    <source>
        <dbReference type="Proteomes" id="UP000245911"/>
    </source>
</evidence>
<sequence>MISRPSRPATFRARFQAALSRPALGGAVLALALAVPISAAASSVVQDWIPSELVFPDDIEVVTDRAIGSSIRMFAITTEADLDALFGDWMDSLSSTDYSVSLNTEDRLGQSIEFSGPGIFNAKIIAAPVTDEGRSIIEFDATLN</sequence>
<dbReference type="Proteomes" id="UP000245911">
    <property type="component" value="Unassembled WGS sequence"/>
</dbReference>
<proteinExistence type="predicted"/>
<gene>
    <name evidence="1" type="ORF">DDE20_11675</name>
</gene>
<dbReference type="RefSeq" id="WP_116558667.1">
    <property type="nucleotide sequence ID" value="NZ_QDKM01000004.1"/>
</dbReference>
<dbReference type="AlphaFoldDB" id="A0A2T8HU00"/>
<protein>
    <submittedName>
        <fullName evidence="1">Uncharacterized protein</fullName>
    </submittedName>
</protein>
<accession>A0A2T8HU00</accession>
<dbReference type="EMBL" id="QDKM01000004">
    <property type="protein sequence ID" value="PVH28822.1"/>
    <property type="molecule type" value="Genomic_DNA"/>
</dbReference>
<keyword evidence="2" id="KW-1185">Reference proteome</keyword>
<organism evidence="1 2">
    <name type="scientific">Pararhodobacter oceanensis</name>
    <dbReference type="NCBI Taxonomy" id="2172121"/>
    <lineage>
        <taxon>Bacteria</taxon>
        <taxon>Pseudomonadati</taxon>
        <taxon>Pseudomonadota</taxon>
        <taxon>Alphaproteobacteria</taxon>
        <taxon>Rhodobacterales</taxon>
        <taxon>Paracoccaceae</taxon>
        <taxon>Pararhodobacter</taxon>
    </lineage>
</organism>
<evidence type="ECO:0000313" key="1">
    <source>
        <dbReference type="EMBL" id="PVH28822.1"/>
    </source>
</evidence>
<comment type="caution">
    <text evidence="1">The sequence shown here is derived from an EMBL/GenBank/DDBJ whole genome shotgun (WGS) entry which is preliminary data.</text>
</comment>
<name>A0A2T8HU00_9RHOB</name>
<dbReference type="OrthoDB" id="7451388at2"/>